<dbReference type="Pfam" id="PF16843">
    <property type="entry name" value="Get5_bdg"/>
    <property type="match status" value="1"/>
</dbReference>
<evidence type="ECO:0000313" key="2">
    <source>
        <dbReference type="EMBL" id="ODQ58110.1"/>
    </source>
</evidence>
<proteinExistence type="predicted"/>
<dbReference type="Proteomes" id="UP000094112">
    <property type="component" value="Unassembled WGS sequence"/>
</dbReference>
<evidence type="ECO:0000313" key="3">
    <source>
        <dbReference type="Proteomes" id="UP000094112"/>
    </source>
</evidence>
<feature type="domain" description="Ubiquitin-like" evidence="1">
    <location>
        <begin position="70"/>
        <end position="133"/>
    </location>
</feature>
<dbReference type="GO" id="GO:0072380">
    <property type="term" value="C:TRC complex"/>
    <property type="evidence" value="ECO:0007669"/>
    <property type="project" value="EnsemblFungi"/>
</dbReference>
<organism evidence="2 3">
    <name type="scientific">Wickerhamomyces anomalus (strain ATCC 58044 / CBS 1984 / NCYC 433 / NRRL Y-366-8)</name>
    <name type="common">Yeast</name>
    <name type="synonym">Hansenula anomala</name>
    <dbReference type="NCBI Taxonomy" id="683960"/>
    <lineage>
        <taxon>Eukaryota</taxon>
        <taxon>Fungi</taxon>
        <taxon>Dikarya</taxon>
        <taxon>Ascomycota</taxon>
        <taxon>Saccharomycotina</taxon>
        <taxon>Saccharomycetes</taxon>
        <taxon>Phaffomycetales</taxon>
        <taxon>Wickerhamomycetaceae</taxon>
        <taxon>Wickerhamomyces</taxon>
    </lineage>
</organism>
<dbReference type="GO" id="GO:0000753">
    <property type="term" value="P:cell morphogenesis involved in conjugation with cellular fusion"/>
    <property type="evidence" value="ECO:0007669"/>
    <property type="project" value="EnsemblFungi"/>
</dbReference>
<protein>
    <recommendedName>
        <fullName evidence="1">Ubiquitin-like domain-containing protein</fullName>
    </recommendedName>
</protein>
<dbReference type="InterPro" id="IPR040474">
    <property type="entry name" value="MDY2_C"/>
</dbReference>
<dbReference type="GO" id="GO:0005634">
    <property type="term" value="C:nucleus"/>
    <property type="evidence" value="ECO:0007669"/>
    <property type="project" value="EnsemblFungi"/>
</dbReference>
<sequence>MSVATSATQSEREFASNYLTLLSVSDSKIVIPADYRKDLKDISTLGIKLPKLPVSKKQVNGDSNDSDQIIDVTFKSIKPPRFNTSFKSSTSNTLFEVKTLLVKNEGNLQGITQSQIKLLVKGKVIQDSVLLGSVANCEEHVTFTVMINKDKTSDSTPVSTPEPSTITPITKEIELPWDEIKVLLQEKGIDASSAITRLQKGWELTK</sequence>
<dbReference type="Gene3D" id="3.10.20.90">
    <property type="entry name" value="Phosphatidylinositol 3-kinase Catalytic Subunit, Chain A, domain 1"/>
    <property type="match status" value="1"/>
</dbReference>
<dbReference type="SUPFAM" id="SSF54236">
    <property type="entry name" value="Ubiquitin-like"/>
    <property type="match status" value="1"/>
</dbReference>
<accession>A0A1E3NYP0</accession>
<dbReference type="InterPro" id="IPR000626">
    <property type="entry name" value="Ubiquitin-like_dom"/>
</dbReference>
<dbReference type="Pfam" id="PF18514">
    <property type="entry name" value="MDY2_C"/>
    <property type="match status" value="1"/>
</dbReference>
<dbReference type="InterPro" id="IPR029071">
    <property type="entry name" value="Ubiquitin-like_domsf"/>
</dbReference>
<dbReference type="PROSITE" id="PS50053">
    <property type="entry name" value="UBIQUITIN_2"/>
    <property type="match status" value="1"/>
</dbReference>
<gene>
    <name evidence="2" type="ORF">WICANDRAFT_64254</name>
</gene>
<dbReference type="InterPro" id="IPR031765">
    <property type="entry name" value="Mdy2_get4-bd"/>
</dbReference>
<dbReference type="Gene3D" id="1.10.286.70">
    <property type="entry name" value="Get5 dimerization domain"/>
    <property type="match status" value="1"/>
</dbReference>
<dbReference type="GO" id="GO:0030674">
    <property type="term" value="F:protein-macromolecule adaptor activity"/>
    <property type="evidence" value="ECO:0007669"/>
    <property type="project" value="EnsemblFungi"/>
</dbReference>
<dbReference type="OrthoDB" id="4067208at2759"/>
<evidence type="ECO:0000259" key="1">
    <source>
        <dbReference type="PROSITE" id="PS50053"/>
    </source>
</evidence>
<reference evidence="2 3" key="1">
    <citation type="journal article" date="2016" name="Proc. Natl. Acad. Sci. U.S.A.">
        <title>Comparative genomics of biotechnologically important yeasts.</title>
        <authorList>
            <person name="Riley R."/>
            <person name="Haridas S."/>
            <person name="Wolfe K.H."/>
            <person name="Lopes M.R."/>
            <person name="Hittinger C.T."/>
            <person name="Goeker M."/>
            <person name="Salamov A.A."/>
            <person name="Wisecaver J.H."/>
            <person name="Long T.M."/>
            <person name="Calvey C.H."/>
            <person name="Aerts A.L."/>
            <person name="Barry K.W."/>
            <person name="Choi C."/>
            <person name="Clum A."/>
            <person name="Coughlan A.Y."/>
            <person name="Deshpande S."/>
            <person name="Douglass A.P."/>
            <person name="Hanson S.J."/>
            <person name="Klenk H.-P."/>
            <person name="LaButti K.M."/>
            <person name="Lapidus A."/>
            <person name="Lindquist E.A."/>
            <person name="Lipzen A.M."/>
            <person name="Meier-Kolthoff J.P."/>
            <person name="Ohm R.A."/>
            <person name="Otillar R.P."/>
            <person name="Pangilinan J.L."/>
            <person name="Peng Y."/>
            <person name="Rokas A."/>
            <person name="Rosa C.A."/>
            <person name="Scheuner C."/>
            <person name="Sibirny A.A."/>
            <person name="Slot J.C."/>
            <person name="Stielow J.B."/>
            <person name="Sun H."/>
            <person name="Kurtzman C.P."/>
            <person name="Blackwell M."/>
            <person name="Grigoriev I.V."/>
            <person name="Jeffries T.W."/>
        </authorList>
    </citation>
    <scope>NUCLEOTIDE SEQUENCE [LARGE SCALE GENOMIC DNA]</scope>
    <source>
        <strain evidence="3">ATCC 58044 / CBS 1984 / NCYC 433 / NRRL Y-366-8</strain>
    </source>
</reference>
<keyword evidence="3" id="KW-1185">Reference proteome</keyword>
<dbReference type="AlphaFoldDB" id="A0A1E3NYP0"/>
<dbReference type="RefSeq" id="XP_019037317.1">
    <property type="nucleotide sequence ID" value="XM_019183698.1"/>
</dbReference>
<dbReference type="GO" id="GO:0006620">
    <property type="term" value="P:post-translational protein targeting to endoplasmic reticulum membrane"/>
    <property type="evidence" value="ECO:0007669"/>
    <property type="project" value="EnsemblFungi"/>
</dbReference>
<name>A0A1E3NYP0_WICAA</name>
<dbReference type="GeneID" id="30200944"/>
<dbReference type="EMBL" id="KV454212">
    <property type="protein sequence ID" value="ODQ58110.1"/>
    <property type="molecule type" value="Genomic_DNA"/>
</dbReference>
<dbReference type="STRING" id="683960.A0A1E3NYP0"/>
<dbReference type="GO" id="GO:0010494">
    <property type="term" value="C:cytoplasmic stress granule"/>
    <property type="evidence" value="ECO:0007669"/>
    <property type="project" value="EnsemblFungi"/>
</dbReference>